<reference evidence="2 3" key="1">
    <citation type="submission" date="2023-07" db="EMBL/GenBank/DDBJ databases">
        <title>Novel species of Thermanaerothrix with wide hydrolytic capabilities.</title>
        <authorList>
            <person name="Zayulina K.S."/>
            <person name="Podosokorskaya O.A."/>
            <person name="Elcheninov A.G."/>
        </authorList>
    </citation>
    <scope>NUCLEOTIDE SEQUENCE [LARGE SCALE GENOMIC DNA]</scope>
    <source>
        <strain evidence="2 3">4228-RoL</strain>
        <plasmid evidence="2">p4228-RoL</plasmid>
    </source>
</reference>
<dbReference type="Proteomes" id="UP001254165">
    <property type="component" value="Unassembled WGS sequence"/>
</dbReference>
<evidence type="ECO:0000313" key="3">
    <source>
        <dbReference type="Proteomes" id="UP001254165"/>
    </source>
</evidence>
<evidence type="ECO:0000313" key="2">
    <source>
        <dbReference type="EMBL" id="MDT8899559.1"/>
    </source>
</evidence>
<geneLocation type="plasmid" evidence="2">
    <name>p4228-RoL</name>
</geneLocation>
<protein>
    <submittedName>
        <fullName evidence="2">Uncharacterized protein</fullName>
    </submittedName>
</protein>
<feature type="transmembrane region" description="Helical" evidence="1">
    <location>
        <begin position="43"/>
        <end position="63"/>
    </location>
</feature>
<accession>A0ABU3NRV9</accession>
<sequence>MQEKHFVFRAVGLLVNTFVGIAILVLIGLLLATFAPGALIFLYQYRLIIALLLLVAILSKLLGGSRGPRR</sequence>
<keyword evidence="3" id="KW-1185">Reference proteome</keyword>
<feature type="transmembrane region" description="Helical" evidence="1">
    <location>
        <begin position="7"/>
        <end position="31"/>
    </location>
</feature>
<comment type="caution">
    <text evidence="2">The sequence shown here is derived from an EMBL/GenBank/DDBJ whole genome shotgun (WGS) entry which is preliminary data.</text>
</comment>
<proteinExistence type="predicted"/>
<keyword evidence="1" id="KW-1133">Transmembrane helix</keyword>
<keyword evidence="1" id="KW-0472">Membrane</keyword>
<keyword evidence="1" id="KW-0812">Transmembrane</keyword>
<evidence type="ECO:0000256" key="1">
    <source>
        <dbReference type="SAM" id="Phobius"/>
    </source>
</evidence>
<keyword evidence="2" id="KW-0614">Plasmid</keyword>
<dbReference type="RefSeq" id="WP_315626342.1">
    <property type="nucleotide sequence ID" value="NZ_JAUHMF010000010.1"/>
</dbReference>
<dbReference type="EMBL" id="JAUHMF010000010">
    <property type="protein sequence ID" value="MDT8899559.1"/>
    <property type="molecule type" value="Genomic_DNA"/>
</dbReference>
<name>A0ABU3NRV9_9CHLR</name>
<gene>
    <name evidence="2" type="ORF">QYE77_14940</name>
</gene>
<organism evidence="2 3">
    <name type="scientific">Thermanaerothrix solaris</name>
    <dbReference type="NCBI Taxonomy" id="3058434"/>
    <lineage>
        <taxon>Bacteria</taxon>
        <taxon>Bacillati</taxon>
        <taxon>Chloroflexota</taxon>
        <taxon>Anaerolineae</taxon>
        <taxon>Anaerolineales</taxon>
        <taxon>Anaerolineaceae</taxon>
        <taxon>Thermanaerothrix</taxon>
    </lineage>
</organism>